<dbReference type="InterPro" id="IPR000182">
    <property type="entry name" value="GNAT_dom"/>
</dbReference>
<dbReference type="SUPFAM" id="SSF55729">
    <property type="entry name" value="Acyl-CoA N-acyltransferases (Nat)"/>
    <property type="match status" value="1"/>
</dbReference>
<dbReference type="RefSeq" id="WP_170203318.1">
    <property type="nucleotide sequence ID" value="NZ_CP051685.1"/>
</dbReference>
<dbReference type="GO" id="GO:1990189">
    <property type="term" value="F:protein N-terminal-serine acetyltransferase activity"/>
    <property type="evidence" value="ECO:0007669"/>
    <property type="project" value="TreeGrafter"/>
</dbReference>
<dbReference type="PANTHER" id="PTHR43441:SF10">
    <property type="entry name" value="ACETYLTRANSFERASE"/>
    <property type="match status" value="1"/>
</dbReference>
<keyword evidence="2" id="KW-0808">Transferase</keyword>
<organism evidence="2 3">
    <name type="scientific">Massilia forsythiae</name>
    <dbReference type="NCBI Taxonomy" id="2728020"/>
    <lineage>
        <taxon>Bacteria</taxon>
        <taxon>Pseudomonadati</taxon>
        <taxon>Pseudomonadota</taxon>
        <taxon>Betaproteobacteria</taxon>
        <taxon>Burkholderiales</taxon>
        <taxon>Oxalobacteraceae</taxon>
        <taxon>Telluria group</taxon>
        <taxon>Massilia</taxon>
    </lineage>
</organism>
<dbReference type="EMBL" id="CP051685">
    <property type="protein sequence ID" value="QJE01291.1"/>
    <property type="molecule type" value="Genomic_DNA"/>
</dbReference>
<reference evidence="2 3" key="1">
    <citation type="submission" date="2020-04" db="EMBL/GenBank/DDBJ databases">
        <title>Genome sequencing of novel species.</title>
        <authorList>
            <person name="Heo J."/>
            <person name="Kim S.-J."/>
            <person name="Kim J.-S."/>
            <person name="Hong S.-B."/>
            <person name="Kwon S.-W."/>
        </authorList>
    </citation>
    <scope>NUCLEOTIDE SEQUENCE [LARGE SCALE GENOMIC DNA]</scope>
    <source>
        <strain evidence="2 3">GN2-R2</strain>
    </source>
</reference>
<dbReference type="Pfam" id="PF13302">
    <property type="entry name" value="Acetyltransf_3"/>
    <property type="match status" value="1"/>
</dbReference>
<proteinExistence type="predicted"/>
<dbReference type="GO" id="GO:0005737">
    <property type="term" value="C:cytoplasm"/>
    <property type="evidence" value="ECO:0007669"/>
    <property type="project" value="TreeGrafter"/>
</dbReference>
<sequence>MTHLDAGAYLLRPFVPDDAPAFAAAVRESVSSVGRWMDWAHAGFSEQNALDWFAACDAGRADGSSHEFAIVSKVERRLVGGAGLNKFIQLHAFCNLGYWVRTSAQRQGAASAAVAALARHAFQSLGQARVEIVVADGNAASLAVARRSGAQHECLARRRLQLRGRAVDAHMFALIPEDFPDLPTHIAALRCAPGHTRSPA</sequence>
<feature type="domain" description="N-acetyltransferase" evidence="1">
    <location>
        <begin position="24"/>
        <end position="176"/>
    </location>
</feature>
<dbReference type="AlphaFoldDB" id="A0A7Z2VXJ0"/>
<dbReference type="Gene3D" id="3.40.630.30">
    <property type="match status" value="1"/>
</dbReference>
<dbReference type="GO" id="GO:0008999">
    <property type="term" value="F:protein-N-terminal-alanine acetyltransferase activity"/>
    <property type="evidence" value="ECO:0007669"/>
    <property type="project" value="TreeGrafter"/>
</dbReference>
<dbReference type="InterPro" id="IPR051908">
    <property type="entry name" value="Ribosomal_N-acetyltransferase"/>
</dbReference>
<dbReference type="InterPro" id="IPR016181">
    <property type="entry name" value="Acyl_CoA_acyltransferase"/>
</dbReference>
<keyword evidence="3" id="KW-1185">Reference proteome</keyword>
<dbReference type="Proteomes" id="UP000502415">
    <property type="component" value="Chromosome"/>
</dbReference>
<protein>
    <submittedName>
        <fullName evidence="2">GNAT family N-acetyltransferase</fullName>
    </submittedName>
</protein>
<dbReference type="PROSITE" id="PS51186">
    <property type="entry name" value="GNAT"/>
    <property type="match status" value="1"/>
</dbReference>
<evidence type="ECO:0000313" key="2">
    <source>
        <dbReference type="EMBL" id="QJE01291.1"/>
    </source>
</evidence>
<gene>
    <name evidence="2" type="ORF">HH212_15685</name>
</gene>
<evidence type="ECO:0000313" key="3">
    <source>
        <dbReference type="Proteomes" id="UP000502415"/>
    </source>
</evidence>
<dbReference type="KEGG" id="mfy:HH212_15685"/>
<accession>A0A7Z2VXJ0</accession>
<name>A0A7Z2VXJ0_9BURK</name>
<dbReference type="PANTHER" id="PTHR43441">
    <property type="entry name" value="RIBOSOMAL-PROTEIN-SERINE ACETYLTRANSFERASE"/>
    <property type="match status" value="1"/>
</dbReference>
<evidence type="ECO:0000259" key="1">
    <source>
        <dbReference type="PROSITE" id="PS51186"/>
    </source>
</evidence>